<keyword evidence="2" id="KW-1185">Reference proteome</keyword>
<dbReference type="EMBL" id="KV454212">
    <property type="protein sequence ID" value="ODQ57883.1"/>
    <property type="molecule type" value="Genomic_DNA"/>
</dbReference>
<dbReference type="GeneID" id="30202239"/>
<reference evidence="1 2" key="1">
    <citation type="journal article" date="2016" name="Proc. Natl. Acad. Sci. U.S.A.">
        <title>Comparative genomics of biotechnologically important yeasts.</title>
        <authorList>
            <person name="Riley R."/>
            <person name="Haridas S."/>
            <person name="Wolfe K.H."/>
            <person name="Lopes M.R."/>
            <person name="Hittinger C.T."/>
            <person name="Goeker M."/>
            <person name="Salamov A.A."/>
            <person name="Wisecaver J.H."/>
            <person name="Long T.M."/>
            <person name="Calvey C.H."/>
            <person name="Aerts A.L."/>
            <person name="Barry K.W."/>
            <person name="Choi C."/>
            <person name="Clum A."/>
            <person name="Coughlan A.Y."/>
            <person name="Deshpande S."/>
            <person name="Douglass A.P."/>
            <person name="Hanson S.J."/>
            <person name="Klenk H.-P."/>
            <person name="LaButti K.M."/>
            <person name="Lapidus A."/>
            <person name="Lindquist E.A."/>
            <person name="Lipzen A.M."/>
            <person name="Meier-Kolthoff J.P."/>
            <person name="Ohm R.A."/>
            <person name="Otillar R.P."/>
            <person name="Pangilinan J.L."/>
            <person name="Peng Y."/>
            <person name="Rokas A."/>
            <person name="Rosa C.A."/>
            <person name="Scheuner C."/>
            <person name="Sibirny A.A."/>
            <person name="Slot J.C."/>
            <person name="Stielow J.B."/>
            <person name="Sun H."/>
            <person name="Kurtzman C.P."/>
            <person name="Blackwell M."/>
            <person name="Grigoriev I.V."/>
            <person name="Jeffries T.W."/>
        </authorList>
    </citation>
    <scope>NUCLEOTIDE SEQUENCE [LARGE SCALE GENOMIC DNA]</scope>
    <source>
        <strain evidence="2">ATCC 58044 / CBS 1984 / NCYC 433 / NRRL Y-366-8</strain>
    </source>
</reference>
<accession>A0A1E3NXL2</accession>
<dbReference type="AlphaFoldDB" id="A0A1E3NXL2"/>
<proteinExistence type="predicted"/>
<dbReference type="Proteomes" id="UP000094112">
    <property type="component" value="Unassembled WGS sequence"/>
</dbReference>
<dbReference type="RefSeq" id="XP_019037090.1">
    <property type="nucleotide sequence ID" value="XM_019184993.1"/>
</dbReference>
<evidence type="ECO:0000313" key="2">
    <source>
        <dbReference type="Proteomes" id="UP000094112"/>
    </source>
</evidence>
<protein>
    <submittedName>
        <fullName evidence="1">Uncharacterized protein</fullName>
    </submittedName>
</protein>
<name>A0A1E3NXL2_WICAA</name>
<evidence type="ECO:0000313" key="1">
    <source>
        <dbReference type="EMBL" id="ODQ57883.1"/>
    </source>
</evidence>
<sequence length="574" mass="65929">MLQLLNLPKDVWDLIIFEHGVSFDDLLNLLHTSQSFRPLIERYISVISNDISHPVNGISAKLNGLNANPPSLFTFDSENFDFIISSSVLIIFNIFLEQPNVQLDSFLKMIGQKCTQFRKFFKINLFLSEAYIVEECEFKYVVGDLQTLIHNKEFFNFFQPDSFLEYSVCELDPFDSCAQNRNNNGQIPWVESSYVDKAGWSLLKKVFIELHSNLDMELFKGGKKHPPFPFVLENAKFENLTCLWFSSTKLLFDSSSECYQSNFGFYSKIPACFKNCDFPELTVFWMNRTPTLSFKYACSIKIQSLINCHFDKLTLLKVNPDDFFIVRNVEMNNLQVINLGDSTTASSLFPYMTELTKKYSIDSNGCHNQSDPFYSNVATPKFSYFEVTNLDFGSMKNVVSLSLPSLGLFHDICRTISSLKLEDFKEIKISCGKNNLGTVILLKELNDANIKKVRFKSTTSVFNDSTTHEGREYDIVGLPRVGSIHPLGVRHTLPFRNISTALDCYYSAPGWTSRFSFVPYYSDLEIEVQWSAKRARYIKPPIVQVSPANANDQRIERGAGRVFHYRLEDSIYLR</sequence>
<organism evidence="1 2">
    <name type="scientific">Wickerhamomyces anomalus (strain ATCC 58044 / CBS 1984 / NCYC 433 / NRRL Y-366-8)</name>
    <name type="common">Yeast</name>
    <name type="synonym">Hansenula anomala</name>
    <dbReference type="NCBI Taxonomy" id="683960"/>
    <lineage>
        <taxon>Eukaryota</taxon>
        <taxon>Fungi</taxon>
        <taxon>Dikarya</taxon>
        <taxon>Ascomycota</taxon>
        <taxon>Saccharomycotina</taxon>
        <taxon>Saccharomycetes</taxon>
        <taxon>Phaffomycetales</taxon>
        <taxon>Wickerhamomycetaceae</taxon>
        <taxon>Wickerhamomyces</taxon>
    </lineage>
</organism>
<gene>
    <name evidence="1" type="ORF">WICANDRAFT_80050</name>
</gene>